<evidence type="ECO:0000256" key="1">
    <source>
        <dbReference type="SAM" id="MobiDB-lite"/>
    </source>
</evidence>
<dbReference type="Pfam" id="PF07275">
    <property type="entry name" value="ArdA"/>
    <property type="match status" value="1"/>
</dbReference>
<accession>A0A7W3VTP4</accession>
<organism evidence="2 3">
    <name type="scientific">Amycolatopsis dendrobii</name>
    <dbReference type="NCBI Taxonomy" id="2760662"/>
    <lineage>
        <taxon>Bacteria</taxon>
        <taxon>Bacillati</taxon>
        <taxon>Actinomycetota</taxon>
        <taxon>Actinomycetes</taxon>
        <taxon>Pseudonocardiales</taxon>
        <taxon>Pseudonocardiaceae</taxon>
        <taxon>Amycolatopsis</taxon>
    </lineage>
</organism>
<protein>
    <submittedName>
        <fullName evidence="2">Antirestriction protein ArdA</fullName>
    </submittedName>
</protein>
<evidence type="ECO:0000313" key="3">
    <source>
        <dbReference type="Proteomes" id="UP000526734"/>
    </source>
</evidence>
<evidence type="ECO:0000313" key="2">
    <source>
        <dbReference type="EMBL" id="MBB1152462.1"/>
    </source>
</evidence>
<feature type="compositionally biased region" description="Basic and acidic residues" evidence="1">
    <location>
        <begin position="1"/>
        <end position="10"/>
    </location>
</feature>
<name>A0A7W3VTP4_9PSEU</name>
<proteinExistence type="predicted"/>
<feature type="compositionally biased region" description="Basic and acidic residues" evidence="1">
    <location>
        <begin position="17"/>
        <end position="27"/>
    </location>
</feature>
<gene>
    <name evidence="2" type="ORF">H4281_04925</name>
</gene>
<reference evidence="2 3" key="1">
    <citation type="submission" date="2020-08" db="EMBL/GenBank/DDBJ databases">
        <title>Amycolatopsis sp. nov. DR6-1 isolated from Dendrobium heterocarpum.</title>
        <authorList>
            <person name="Tedsree N."/>
            <person name="Kuncharoen N."/>
            <person name="Likhitwitayawuid K."/>
            <person name="Tanasupawat S."/>
        </authorList>
    </citation>
    <scope>NUCLEOTIDE SEQUENCE [LARGE SCALE GENOMIC DNA]</scope>
    <source>
        <strain evidence="2 3">DR6-1</strain>
    </source>
</reference>
<keyword evidence="3" id="KW-1185">Reference proteome</keyword>
<dbReference type="InterPro" id="IPR009899">
    <property type="entry name" value="ArdA"/>
</dbReference>
<sequence>MEPQPEHTEPVDDADTDPWHRTAERQQARQPRVYVTDLASTERGIDHGLWVDANQSADDIAADIDAMLASSPVPGAKLWVVRATEDFDDIDLSTVSTSAAIAELAQGLVRHGRAFTAWVRHIDHDYTRLADFPSEYVGSYQSPEAWAWSLAESLGWHQELDRRITDTLIRPYVTLDYAAIAQDASASWHVLRDPDGTVHVFTR</sequence>
<feature type="region of interest" description="Disordered" evidence="1">
    <location>
        <begin position="1"/>
        <end position="31"/>
    </location>
</feature>
<comment type="caution">
    <text evidence="2">The sequence shown here is derived from an EMBL/GenBank/DDBJ whole genome shotgun (WGS) entry which is preliminary data.</text>
</comment>
<dbReference type="AlphaFoldDB" id="A0A7W3VTP4"/>
<dbReference type="RefSeq" id="WP_182889677.1">
    <property type="nucleotide sequence ID" value="NZ_JACGZW010000002.1"/>
</dbReference>
<dbReference type="Proteomes" id="UP000526734">
    <property type="component" value="Unassembled WGS sequence"/>
</dbReference>
<dbReference type="EMBL" id="JACGZW010000002">
    <property type="protein sequence ID" value="MBB1152462.1"/>
    <property type="molecule type" value="Genomic_DNA"/>
</dbReference>